<name>A0A1D9P3G0_9FIRM</name>
<evidence type="ECO:0000313" key="2">
    <source>
        <dbReference type="Proteomes" id="UP000179284"/>
    </source>
</evidence>
<accession>A0A1D9P3G0</accession>
<evidence type="ECO:0000313" key="1">
    <source>
        <dbReference type="EMBL" id="AOZ97012.1"/>
    </source>
</evidence>
<proteinExistence type="predicted"/>
<reference evidence="2" key="1">
    <citation type="submission" date="2016-10" db="EMBL/GenBank/DDBJ databases">
        <title>The complete genome sequence of the rumen bacterium Butyrivibrio hungatei MB2003.</title>
        <authorList>
            <person name="Palevich N."/>
            <person name="Kelly W.J."/>
            <person name="Leahy S.C."/>
            <person name="Altermann E."/>
            <person name="Rakonjac J."/>
            <person name="Attwood G.T."/>
        </authorList>
    </citation>
    <scope>NUCLEOTIDE SEQUENCE [LARGE SCALE GENOMIC DNA]</scope>
    <source>
        <strain evidence="2">MB2003</strain>
    </source>
</reference>
<dbReference type="AlphaFoldDB" id="A0A1D9P3G0"/>
<gene>
    <name evidence="1" type="ORF">bhn_I1979</name>
</gene>
<sequence>MKSYEILDEANFINIGVLLYYEKAKEFIIELNENLDEWTAPLLFTSFVKKGIFTIPRDISLLWVKERVIPSGRQNIGSILSNHKLKAYDEMKLLELAEGRCSQDSMFIRRIDDLPEFVLDRQKKNLIDCTPLDSGNILCFFADNSVKKVELKAFSNDSKIEKVIKNKALFNSCKIGTGGYCATFNDSIDIPSWELYDKGITIPLSYQDFLTFADRNLFDTSESCQELECSRQNITYLNKQGLLNPVKENVKGNLYLKGDVIKTRW</sequence>
<dbReference type="Proteomes" id="UP000179284">
    <property type="component" value="Chromosome I"/>
</dbReference>
<dbReference type="InterPro" id="IPR036782">
    <property type="entry name" value="NE0471-like_N"/>
</dbReference>
<dbReference type="OrthoDB" id="1756845at2"/>
<dbReference type="KEGG" id="bhu:bhn_I1979"/>
<keyword evidence="2" id="KW-1185">Reference proteome</keyword>
<dbReference type="RefSeq" id="WP_071176658.1">
    <property type="nucleotide sequence ID" value="NZ_CP017831.1"/>
</dbReference>
<dbReference type="SUPFAM" id="SSF143880">
    <property type="entry name" value="NE0471 N-terminal domain-like"/>
    <property type="match status" value="1"/>
</dbReference>
<protein>
    <submittedName>
        <fullName evidence="1">Uncharacterized protein</fullName>
    </submittedName>
</protein>
<dbReference type="EMBL" id="CP017831">
    <property type="protein sequence ID" value="AOZ97012.1"/>
    <property type="molecule type" value="Genomic_DNA"/>
</dbReference>
<organism evidence="1 2">
    <name type="scientific">Butyrivibrio hungatei</name>
    <dbReference type="NCBI Taxonomy" id="185008"/>
    <lineage>
        <taxon>Bacteria</taxon>
        <taxon>Bacillati</taxon>
        <taxon>Bacillota</taxon>
        <taxon>Clostridia</taxon>
        <taxon>Lachnospirales</taxon>
        <taxon>Lachnospiraceae</taxon>
        <taxon>Butyrivibrio</taxon>
    </lineage>
</organism>